<comment type="caution">
    <text evidence="4">The sequence shown here is derived from an EMBL/GenBank/DDBJ whole genome shotgun (WGS) entry which is preliminary data.</text>
</comment>
<dbReference type="SUPFAM" id="SSF57850">
    <property type="entry name" value="RING/U-box"/>
    <property type="match status" value="1"/>
</dbReference>
<dbReference type="SUPFAM" id="SSF81901">
    <property type="entry name" value="HCP-like"/>
    <property type="match status" value="1"/>
</dbReference>
<dbReference type="InterPro" id="IPR001841">
    <property type="entry name" value="Znf_RING"/>
</dbReference>
<dbReference type="SMART" id="SM00671">
    <property type="entry name" value="SEL1"/>
    <property type="match status" value="2"/>
</dbReference>
<dbReference type="Pfam" id="PF08238">
    <property type="entry name" value="Sel1"/>
    <property type="match status" value="2"/>
</dbReference>
<gene>
    <name evidence="4" type="ORF">QTG54_014394</name>
</gene>
<evidence type="ECO:0000313" key="5">
    <source>
        <dbReference type="Proteomes" id="UP001224775"/>
    </source>
</evidence>
<dbReference type="InterPro" id="IPR006597">
    <property type="entry name" value="Sel1-like"/>
</dbReference>
<comment type="similarity">
    <text evidence="1">Belongs to the sel-1 family.</text>
</comment>
<feature type="domain" description="RING-type" evidence="3">
    <location>
        <begin position="37"/>
        <end position="84"/>
    </location>
</feature>
<accession>A0AAD8XW34</accession>
<reference evidence="4" key="1">
    <citation type="submission" date="2023-06" db="EMBL/GenBank/DDBJ databases">
        <title>Survivors Of The Sea: Transcriptome response of Skeletonema marinoi to long-term dormancy.</title>
        <authorList>
            <person name="Pinder M.I.M."/>
            <person name="Kourtchenko O."/>
            <person name="Robertson E.K."/>
            <person name="Larsson T."/>
            <person name="Maumus F."/>
            <person name="Osuna-Cruz C.M."/>
            <person name="Vancaester E."/>
            <person name="Stenow R."/>
            <person name="Vandepoele K."/>
            <person name="Ploug H."/>
            <person name="Bruchert V."/>
            <person name="Godhe A."/>
            <person name="Topel M."/>
        </authorList>
    </citation>
    <scope>NUCLEOTIDE SEQUENCE</scope>
    <source>
        <strain evidence="4">R05AC</strain>
    </source>
</reference>
<dbReference type="EMBL" id="JATAAI010000036">
    <property type="protein sequence ID" value="KAK1734934.1"/>
    <property type="molecule type" value="Genomic_DNA"/>
</dbReference>
<name>A0AAD8XW34_9STRA</name>
<dbReference type="GO" id="GO:0008270">
    <property type="term" value="F:zinc ion binding"/>
    <property type="evidence" value="ECO:0007669"/>
    <property type="project" value="UniProtKB-KW"/>
</dbReference>
<keyword evidence="2" id="KW-0862">Zinc</keyword>
<feature type="non-terminal residue" evidence="4">
    <location>
        <position position="1"/>
    </location>
</feature>
<keyword evidence="2" id="KW-0479">Metal-binding</keyword>
<organism evidence="4 5">
    <name type="scientific">Skeletonema marinoi</name>
    <dbReference type="NCBI Taxonomy" id="267567"/>
    <lineage>
        <taxon>Eukaryota</taxon>
        <taxon>Sar</taxon>
        <taxon>Stramenopiles</taxon>
        <taxon>Ochrophyta</taxon>
        <taxon>Bacillariophyta</taxon>
        <taxon>Coscinodiscophyceae</taxon>
        <taxon>Thalassiosirophycidae</taxon>
        <taxon>Thalassiosirales</taxon>
        <taxon>Skeletonemataceae</taxon>
        <taxon>Skeletonema</taxon>
        <taxon>Skeletonema marinoi-dohrnii complex</taxon>
    </lineage>
</organism>
<dbReference type="AlphaFoldDB" id="A0AAD8XW34"/>
<dbReference type="GO" id="GO:0005737">
    <property type="term" value="C:cytoplasm"/>
    <property type="evidence" value="ECO:0007669"/>
    <property type="project" value="UniProtKB-ARBA"/>
</dbReference>
<keyword evidence="5" id="KW-1185">Reference proteome</keyword>
<evidence type="ECO:0000256" key="2">
    <source>
        <dbReference type="PROSITE-ProRule" id="PRU00175"/>
    </source>
</evidence>
<keyword evidence="2" id="KW-0863">Zinc-finger</keyword>
<dbReference type="PROSITE" id="PS50089">
    <property type="entry name" value="ZF_RING_2"/>
    <property type="match status" value="1"/>
</dbReference>
<dbReference type="Gene3D" id="1.25.40.10">
    <property type="entry name" value="Tetratricopeptide repeat domain"/>
    <property type="match status" value="1"/>
</dbReference>
<protein>
    <recommendedName>
        <fullName evidence="3">RING-type domain-containing protein</fullName>
    </recommendedName>
</protein>
<evidence type="ECO:0000259" key="3">
    <source>
        <dbReference type="PROSITE" id="PS50089"/>
    </source>
</evidence>
<dbReference type="InterPro" id="IPR050767">
    <property type="entry name" value="Sel1_AlgK"/>
</dbReference>
<dbReference type="Gene3D" id="3.30.40.10">
    <property type="entry name" value="Zinc/RING finger domain, C3HC4 (zinc finger)"/>
    <property type="match status" value="1"/>
</dbReference>
<evidence type="ECO:0000256" key="1">
    <source>
        <dbReference type="ARBA" id="ARBA00038101"/>
    </source>
</evidence>
<dbReference type="PANTHER" id="PTHR11102">
    <property type="entry name" value="SEL-1-LIKE PROTEIN"/>
    <property type="match status" value="1"/>
</dbReference>
<dbReference type="Proteomes" id="UP001224775">
    <property type="component" value="Unassembled WGS sequence"/>
</dbReference>
<dbReference type="PANTHER" id="PTHR11102:SF160">
    <property type="entry name" value="ERAD-ASSOCIATED E3 UBIQUITIN-PROTEIN LIGASE COMPONENT HRD3"/>
    <property type="match status" value="1"/>
</dbReference>
<sequence length="257" mass="29113">CQQDHQSQHEAKCNERAAELRDEKLFRQPERTNVGDCPICFLPLPLDKQKSMMNSCCSKIICKGCVYADMMRDKKVDYSCPFCRKMIPDTKREQYKDVMKRATANDSFAMILLGVRCYSKGDFRGAFKHYEKAAELGNVDAHYHLSLLYLMGEGVEKDEEKRAYHLEEAAIGGHPEARYHLAAIEQQNGREVERRVKHLIIGANLGYSQSIQALKTCYKDGLVSKEEFAAALRGHQAAVDASKSPQREAGEKALAQF</sequence>
<proteinExistence type="inferred from homology"/>
<dbReference type="InterPro" id="IPR013083">
    <property type="entry name" value="Znf_RING/FYVE/PHD"/>
</dbReference>
<evidence type="ECO:0000313" key="4">
    <source>
        <dbReference type="EMBL" id="KAK1734934.1"/>
    </source>
</evidence>
<dbReference type="InterPro" id="IPR011990">
    <property type="entry name" value="TPR-like_helical_dom_sf"/>
</dbReference>